<evidence type="ECO:0000256" key="1">
    <source>
        <dbReference type="SAM" id="SignalP"/>
    </source>
</evidence>
<comment type="caution">
    <text evidence="3">The sequence shown here is derived from an EMBL/GenBank/DDBJ whole genome shotgun (WGS) entry which is preliminary data.</text>
</comment>
<dbReference type="Pfam" id="PF00497">
    <property type="entry name" value="SBP_bac_3"/>
    <property type="match status" value="1"/>
</dbReference>
<keyword evidence="1" id="KW-0732">Signal</keyword>
<sequence length="247" mass="28001">MSIRFLRLLLCLLFFISSSSYHANAQKHAYFSAVSPEFPNGLHAKYVQYIASELKVPIHIQLIPFARRLRELDNGSLDILVGVSSLRKIGPNTILIHPEYESLGMSLFVNKGNPANIHSPDDIKNKAIAITRGSKISDVFPTLREADVIEVDTLEQKIAMVEKGRIDGFFHLKQATLKVLSDTNKTRSIILSPIEETHHYTLHVALNRHSSLFEHRHTLSQIIKTGVQRGDFEAIRKQHYDAIEENE</sequence>
<dbReference type="InterPro" id="IPR001638">
    <property type="entry name" value="Solute-binding_3/MltF_N"/>
</dbReference>
<gene>
    <name evidence="3" type="ORF">OE749_01535</name>
</gene>
<dbReference type="SUPFAM" id="SSF53850">
    <property type="entry name" value="Periplasmic binding protein-like II"/>
    <property type="match status" value="1"/>
</dbReference>
<reference evidence="3 4" key="1">
    <citation type="submission" date="2022-10" db="EMBL/GenBank/DDBJ databases">
        <title>Aestuariibacter sp. AA17 isolated from Montipora capitata coral fragment.</title>
        <authorList>
            <person name="Emsley S.A."/>
            <person name="Pfannmuller K.M."/>
            <person name="Loughran R.M."/>
            <person name="Shlafstein M."/>
            <person name="Papke E."/>
            <person name="Saw J.H."/>
            <person name="Ushijima B."/>
            <person name="Videau P."/>
        </authorList>
    </citation>
    <scope>NUCLEOTIDE SEQUENCE [LARGE SCALE GENOMIC DNA]</scope>
    <source>
        <strain evidence="3 4">AA17</strain>
    </source>
</reference>
<evidence type="ECO:0000313" key="3">
    <source>
        <dbReference type="EMBL" id="MCV2883378.1"/>
    </source>
</evidence>
<evidence type="ECO:0000313" key="4">
    <source>
        <dbReference type="Proteomes" id="UP001652504"/>
    </source>
</evidence>
<organism evidence="3 4">
    <name type="scientific">Fluctibacter corallii</name>
    <dbReference type="NCBI Taxonomy" id="2984329"/>
    <lineage>
        <taxon>Bacteria</taxon>
        <taxon>Pseudomonadati</taxon>
        <taxon>Pseudomonadota</taxon>
        <taxon>Gammaproteobacteria</taxon>
        <taxon>Alteromonadales</taxon>
        <taxon>Alteromonadaceae</taxon>
        <taxon>Fluctibacter</taxon>
    </lineage>
</organism>
<evidence type="ECO:0000259" key="2">
    <source>
        <dbReference type="SMART" id="SM00062"/>
    </source>
</evidence>
<name>A0ABT3A456_9ALTE</name>
<protein>
    <submittedName>
        <fullName evidence="3">Transporter substrate-binding domain-containing protein</fullName>
    </submittedName>
</protein>
<dbReference type="SMART" id="SM00062">
    <property type="entry name" value="PBPb"/>
    <property type="match status" value="1"/>
</dbReference>
<feature type="signal peptide" evidence="1">
    <location>
        <begin position="1"/>
        <end position="23"/>
    </location>
</feature>
<accession>A0ABT3A456</accession>
<keyword evidence="4" id="KW-1185">Reference proteome</keyword>
<dbReference type="Gene3D" id="3.40.190.10">
    <property type="entry name" value="Periplasmic binding protein-like II"/>
    <property type="match status" value="2"/>
</dbReference>
<feature type="chain" id="PRO_5045957006" evidence="1">
    <location>
        <begin position="24"/>
        <end position="247"/>
    </location>
</feature>
<dbReference type="EMBL" id="JAOWKX010000001">
    <property type="protein sequence ID" value="MCV2883378.1"/>
    <property type="molecule type" value="Genomic_DNA"/>
</dbReference>
<proteinExistence type="predicted"/>
<feature type="domain" description="Solute-binding protein family 3/N-terminal" evidence="2">
    <location>
        <begin position="29"/>
        <end position="243"/>
    </location>
</feature>
<dbReference type="RefSeq" id="WP_263710578.1">
    <property type="nucleotide sequence ID" value="NZ_JAOWKX010000001.1"/>
</dbReference>
<dbReference type="Proteomes" id="UP001652504">
    <property type="component" value="Unassembled WGS sequence"/>
</dbReference>